<keyword evidence="1" id="KW-0472">Membrane</keyword>
<evidence type="ECO:0000313" key="4">
    <source>
        <dbReference type="Proteomes" id="UP000037179"/>
    </source>
</evidence>
<keyword evidence="1" id="KW-1133">Transmembrane helix</keyword>
<dbReference type="InterPro" id="IPR021214">
    <property type="entry name" value="DUF2568"/>
</dbReference>
<dbReference type="EMBL" id="BBYQ01000121">
    <property type="protein sequence ID" value="GAP31617.1"/>
    <property type="molecule type" value="Genomic_DNA"/>
</dbReference>
<dbReference type="Pfam" id="PF10823">
    <property type="entry name" value="DUF2568"/>
    <property type="match status" value="1"/>
</dbReference>
<evidence type="ECO:0000256" key="1">
    <source>
        <dbReference type="SAM" id="Phobius"/>
    </source>
</evidence>
<dbReference type="EMBL" id="CP017839">
    <property type="protein sequence ID" value="APA97998.1"/>
    <property type="molecule type" value="Genomic_DNA"/>
</dbReference>
<proteinExistence type="predicted"/>
<reference evidence="4" key="1">
    <citation type="submission" date="2015-07" db="EMBL/GenBank/DDBJ databases">
        <title>Nocardia seriolae U-1 whole genome shotgun sequence.</title>
        <authorList>
            <person name="Imajoh M."/>
            <person name="Fukumoto Y."/>
            <person name="Sukeda M."/>
            <person name="Yamane J."/>
            <person name="Yamasaki K."/>
            <person name="Shimizu M."/>
            <person name="Ohnishi K."/>
            <person name="Oshima S."/>
        </authorList>
    </citation>
    <scope>NUCLEOTIDE SEQUENCE [LARGE SCALE GENOMIC DNA]</scope>
    <source>
        <strain evidence="4">U-1</strain>
    </source>
</reference>
<reference evidence="2 5" key="3">
    <citation type="submission" date="2016-10" db="EMBL/GenBank/DDBJ databases">
        <title>Genome sequence of Nocardia seriolae strain EM150506, isolated from Anguila japonica.</title>
        <authorList>
            <person name="Han H.-J."/>
        </authorList>
    </citation>
    <scope>NUCLEOTIDE SEQUENCE [LARGE SCALE GENOMIC DNA]</scope>
    <source>
        <strain evidence="2 5">EM150506</strain>
    </source>
</reference>
<dbReference type="OrthoDB" id="4557830at2"/>
<reference evidence="3 4" key="2">
    <citation type="journal article" date="2016" name="Genome Announc.">
        <title>Draft Genome Sequence of Erythromycin- and Oxytetracycline-Sensitive Nocardia seriolae Strain U-1 (NBRC 110359).</title>
        <authorList>
            <person name="Imajoh M."/>
            <person name="Sukeda M."/>
            <person name="Shimizu M."/>
            <person name="Yamane J."/>
            <person name="Ohnishi K."/>
            <person name="Oshima S."/>
        </authorList>
    </citation>
    <scope>NUCLEOTIDE SEQUENCE [LARGE SCALE GENOMIC DNA]</scope>
    <source>
        <strain evidence="3 4">U-1</strain>
    </source>
</reference>
<accession>A0A0B8NHY1</accession>
<feature type="transmembrane region" description="Helical" evidence="1">
    <location>
        <begin position="34"/>
        <end position="55"/>
    </location>
</feature>
<organism evidence="3 4">
    <name type="scientific">Nocardia seriolae</name>
    <dbReference type="NCBI Taxonomy" id="37332"/>
    <lineage>
        <taxon>Bacteria</taxon>
        <taxon>Bacillati</taxon>
        <taxon>Actinomycetota</taxon>
        <taxon>Actinomycetes</taxon>
        <taxon>Mycobacteriales</taxon>
        <taxon>Nocardiaceae</taxon>
        <taxon>Nocardia</taxon>
    </lineage>
</organism>
<dbReference type="Proteomes" id="UP000037179">
    <property type="component" value="Unassembled WGS sequence"/>
</dbReference>
<dbReference type="Proteomes" id="UP000180166">
    <property type="component" value="Chromosome"/>
</dbReference>
<feature type="transmembrane region" description="Helical" evidence="1">
    <location>
        <begin position="6"/>
        <end position="27"/>
    </location>
</feature>
<sequence length="122" mass="12687">MSLNPIMLGVRFLLELVAVVSFGILGWRAFDSPWRFLLVVMLPIAVAAVWGSFAVPGDPSRNGEATVAVPGTVRLGLEVLVLGGGACALWGAGLSGAAAVSAVVLVVYQALAYDRIGWLLAH</sequence>
<protein>
    <submittedName>
        <fullName evidence="3">Uncharacterized protein</fullName>
    </submittedName>
</protein>
<dbReference type="AlphaFoldDB" id="A0A0B8NHY1"/>
<feature type="transmembrane region" description="Helical" evidence="1">
    <location>
        <begin position="75"/>
        <end position="108"/>
    </location>
</feature>
<keyword evidence="1" id="KW-0812">Transmembrane</keyword>
<dbReference type="RefSeq" id="WP_033090220.1">
    <property type="nucleotide sequence ID" value="NZ_AP028458.1"/>
</dbReference>
<gene>
    <name evidence="2" type="ORF">NS506_03949</name>
    <name evidence="3" type="ORF">NSK11_contig00121-0004</name>
</gene>
<evidence type="ECO:0000313" key="3">
    <source>
        <dbReference type="EMBL" id="GAP31617.1"/>
    </source>
</evidence>
<name>A0A0B8NHY1_9NOCA</name>
<evidence type="ECO:0000313" key="2">
    <source>
        <dbReference type="EMBL" id="APA97998.1"/>
    </source>
</evidence>
<dbReference type="GeneID" id="93375561"/>
<keyword evidence="4" id="KW-1185">Reference proteome</keyword>
<dbReference type="KEGG" id="nsr:NS506_03949"/>
<evidence type="ECO:0000313" key="5">
    <source>
        <dbReference type="Proteomes" id="UP000180166"/>
    </source>
</evidence>